<keyword evidence="1" id="KW-0614">Plasmid</keyword>
<organism evidence="1 2">
    <name type="scientific">Paenibacillus sonchi</name>
    <dbReference type="NCBI Taxonomy" id="373687"/>
    <lineage>
        <taxon>Bacteria</taxon>
        <taxon>Bacillati</taxon>
        <taxon>Bacillota</taxon>
        <taxon>Bacilli</taxon>
        <taxon>Bacillales</taxon>
        <taxon>Paenibacillaceae</taxon>
        <taxon>Paenibacillus</taxon>
        <taxon>Paenibacillus sonchi group</taxon>
    </lineage>
</organism>
<evidence type="ECO:0000313" key="1">
    <source>
        <dbReference type="EMBL" id="QQZ64592.1"/>
    </source>
</evidence>
<accession>A0A974PIJ6</accession>
<evidence type="ECO:0000313" key="2">
    <source>
        <dbReference type="Proteomes" id="UP000595841"/>
    </source>
</evidence>
<evidence type="ECO:0008006" key="3">
    <source>
        <dbReference type="Google" id="ProtNLM"/>
    </source>
</evidence>
<geneLocation type="plasmid" evidence="1 2">
    <name>unnamed1</name>
</geneLocation>
<reference evidence="1 2" key="1">
    <citation type="submission" date="2021-01" db="EMBL/GenBank/DDBJ databases">
        <title>Whole genome sequence of Paenibacillus sonchi LMG 24727 for comparative genomics.</title>
        <authorList>
            <person name="Lee G."/>
            <person name="Kim M.-J."/>
            <person name="Lim K."/>
            <person name="Shin J.-H."/>
        </authorList>
    </citation>
    <scope>NUCLEOTIDE SEQUENCE [LARGE SCALE GENOMIC DNA]</scope>
    <source>
        <strain evidence="1 2">LMG 24727</strain>
        <plasmid evidence="1 2">unnamed1</plasmid>
    </source>
</reference>
<proteinExistence type="predicted"/>
<protein>
    <recommendedName>
        <fullName evidence="3">Helix-turn-helix conjugative transposon-like domain-containing protein</fullName>
    </recommendedName>
</protein>
<gene>
    <name evidence="1" type="ORF">JI735_33620</name>
</gene>
<sequence length="83" mass="9842">MEEQDAKRNEAEDREIEQLIERIVVDHDEQAMLAFLALFEEDMNVLSKYMRMSKDDAMQSLKLGLLEMVLNNQVIKNRKSKRK</sequence>
<keyword evidence="2" id="KW-1185">Reference proteome</keyword>
<dbReference type="RefSeq" id="WP_157771248.1">
    <property type="nucleotide sequence ID" value="NZ_CP068596.1"/>
</dbReference>
<dbReference type="Proteomes" id="UP000595841">
    <property type="component" value="Plasmid unnamed1"/>
</dbReference>
<dbReference type="AlphaFoldDB" id="A0A974PIJ6"/>
<name>A0A974PIJ6_9BACL</name>
<dbReference type="KEGG" id="pson:JI735_33620"/>
<dbReference type="EMBL" id="CP068596">
    <property type="protein sequence ID" value="QQZ64592.1"/>
    <property type="molecule type" value="Genomic_DNA"/>
</dbReference>